<dbReference type="OrthoDB" id="1194262at2759"/>
<dbReference type="Proteomes" id="UP000325315">
    <property type="component" value="Unassembled WGS sequence"/>
</dbReference>
<feature type="region of interest" description="Disordered" evidence="1">
    <location>
        <begin position="1060"/>
        <end position="1097"/>
    </location>
</feature>
<dbReference type="PANTHER" id="PTHR33116">
    <property type="entry name" value="REVERSE TRANSCRIPTASE ZINC-BINDING DOMAIN-CONTAINING PROTEIN-RELATED-RELATED"/>
    <property type="match status" value="1"/>
</dbReference>
<dbReference type="CDD" id="cd01650">
    <property type="entry name" value="RT_nLTR_like"/>
    <property type="match status" value="1"/>
</dbReference>
<evidence type="ECO:0000313" key="4">
    <source>
        <dbReference type="Proteomes" id="UP000325315"/>
    </source>
</evidence>
<feature type="domain" description="Reverse transcriptase" evidence="2">
    <location>
        <begin position="268"/>
        <end position="550"/>
    </location>
</feature>
<keyword evidence="4" id="KW-1185">Reference proteome</keyword>
<evidence type="ECO:0000256" key="1">
    <source>
        <dbReference type="SAM" id="MobiDB-lite"/>
    </source>
</evidence>
<protein>
    <submittedName>
        <fullName evidence="3">Reverse transcriptase</fullName>
    </submittedName>
</protein>
<comment type="caution">
    <text evidence="3">The sequence shown here is derived from an EMBL/GenBank/DDBJ whole genome shotgun (WGS) entry which is preliminary data.</text>
</comment>
<evidence type="ECO:0000259" key="2">
    <source>
        <dbReference type="PROSITE" id="PS50878"/>
    </source>
</evidence>
<dbReference type="GO" id="GO:0003964">
    <property type="term" value="F:RNA-directed DNA polymerase activity"/>
    <property type="evidence" value="ECO:0007669"/>
    <property type="project" value="UniProtKB-KW"/>
</dbReference>
<dbReference type="SUPFAM" id="SSF56672">
    <property type="entry name" value="DNA/RNA polymerases"/>
    <property type="match status" value="1"/>
</dbReference>
<dbReference type="InterPro" id="IPR043502">
    <property type="entry name" value="DNA/RNA_pol_sf"/>
</dbReference>
<sequence>MKILSWNVRGLGNPRAVRGLRHSLKLQNPQVVFFMETKINKFKMEKVRQRCGYQSGIDVESLGSRGGLSLAWRCEVNITLQSFSHRHIDVIIEEDGGKKQRLTGFYGSPYMKDREKAWNLLRRVRNQGDYWEQRARINWLKLGDRNTSFFHKQATQRKRRNLIQKLQFEDGRVAMENEEMIEIARSYFVKLFSVGSQPNTDRILSGIEPCVTEEDNVRLKASFTKEEIWTALTEMGPTKAPGEDGLRAIFYQKCWPIIGEEVSNYCLHQLNNGMDLSSINKTNIVLLPKVSSPSNITQFRPISLCNVIYKVIAKTLANRLRAMIHKCIDSSQSAFVPGRLISDNVLLAYEILHTLRNKKTGKKGLMAVKLDMSKAFDRVDWNFVKKVMEKMGFERGWVDMVLKCVTSVSYSVIFNGHARGSFLPFRGLRQGDPLSPFLFLFCGEGLSSLMRLAKANNTIKGVKASQSGLAISHLLFADDCILFTEATEEDATSLKKILVEYEMNSGQSVNFDKSTVFFSTNTQERDKVAATRVLAVRRSNEIERYLGLPSMMGRRKRSSFQNLKDHFKQRIDNWSIRYLSQGGKEVFIKAVLQVIPTFTMACFLIPKALCKDLEGIIAKFWWQKSRNRKGIHWCAWKDLCLLKENGGLGFRNLANFNVALLAKQGWRLINYPNSLLAQTLKAKYYPNSNFFEARLGNLPSFTWRSIWAARGLLEKGMCWRVGNGEKISIWEDLWISGKEIDRIPIQASNANIKLVSDLIDATSRSWKTDLIRNTFARNIVEKILQITLAELAHKDLQVWRGELTGEFSVRSAYKLLQDSSQDPSGINLQTATKNFYTKLWNLDIPKKIQITIWKISWNLLPSLVNLRIKRVVTDVLCPRCRLAEEDDCHIFQRCPASMEIWNQLQLSWVLIRNDLSTWDWLTWIFEKGCREQIRLLCCGLWFIWFSRNSLLYEKKLLSGTETVKKITKYISELDAVRIKNKTPRITENSLQIHSRGRAKIQFDAAFDGQALKSASGLLVQDEKEEILASKAVIHSNIATPFMAEAYAGLQALKLGLLPGGRTSQSSSSNDKSPPAKQVEEMKEGTNKGRYWSRRSVPGTIDQTLQGKTKGQYMISEMVGEEPVKAIRVNCMEIEEGETLMGLWRCPDADWAVQTAPEIRAIVLQNRS</sequence>
<organism evidence="3 4">
    <name type="scientific">Gossypium australe</name>
    <dbReference type="NCBI Taxonomy" id="47621"/>
    <lineage>
        <taxon>Eukaryota</taxon>
        <taxon>Viridiplantae</taxon>
        <taxon>Streptophyta</taxon>
        <taxon>Embryophyta</taxon>
        <taxon>Tracheophyta</taxon>
        <taxon>Spermatophyta</taxon>
        <taxon>Magnoliopsida</taxon>
        <taxon>eudicotyledons</taxon>
        <taxon>Gunneridae</taxon>
        <taxon>Pentapetalae</taxon>
        <taxon>rosids</taxon>
        <taxon>malvids</taxon>
        <taxon>Malvales</taxon>
        <taxon>Malvaceae</taxon>
        <taxon>Malvoideae</taxon>
        <taxon>Gossypium</taxon>
    </lineage>
</organism>
<dbReference type="Pfam" id="PF13966">
    <property type="entry name" value="zf-RVT"/>
    <property type="match status" value="1"/>
</dbReference>
<dbReference type="AlphaFoldDB" id="A0A5B6V0I7"/>
<accession>A0A5B6V0I7</accession>
<keyword evidence="3" id="KW-0548">Nucleotidyltransferase</keyword>
<dbReference type="PROSITE" id="PS50878">
    <property type="entry name" value="RT_POL"/>
    <property type="match status" value="1"/>
</dbReference>
<dbReference type="InterPro" id="IPR036691">
    <property type="entry name" value="Endo/exonu/phosph_ase_sf"/>
</dbReference>
<dbReference type="SUPFAM" id="SSF56219">
    <property type="entry name" value="DNase I-like"/>
    <property type="match status" value="1"/>
</dbReference>
<name>A0A5B6V0I7_9ROSI</name>
<dbReference type="EMBL" id="SMMG02000009">
    <property type="protein sequence ID" value="KAA3462561.1"/>
    <property type="molecule type" value="Genomic_DNA"/>
</dbReference>
<keyword evidence="3" id="KW-0695">RNA-directed DNA polymerase</keyword>
<dbReference type="PANTHER" id="PTHR33116:SF86">
    <property type="entry name" value="REVERSE TRANSCRIPTASE DOMAIN-CONTAINING PROTEIN"/>
    <property type="match status" value="1"/>
</dbReference>
<reference evidence="4" key="1">
    <citation type="journal article" date="2019" name="Plant Biotechnol. J.">
        <title>Genome sequencing of the Australian wild diploid species Gossypium australe highlights disease resistance and delayed gland morphogenesis.</title>
        <authorList>
            <person name="Cai Y."/>
            <person name="Cai X."/>
            <person name="Wang Q."/>
            <person name="Wang P."/>
            <person name="Zhang Y."/>
            <person name="Cai C."/>
            <person name="Xu Y."/>
            <person name="Wang K."/>
            <person name="Zhou Z."/>
            <person name="Wang C."/>
            <person name="Geng S."/>
            <person name="Li B."/>
            <person name="Dong Q."/>
            <person name="Hou Y."/>
            <person name="Wang H."/>
            <person name="Ai P."/>
            <person name="Liu Z."/>
            <person name="Yi F."/>
            <person name="Sun M."/>
            <person name="An G."/>
            <person name="Cheng J."/>
            <person name="Zhang Y."/>
            <person name="Shi Q."/>
            <person name="Xie Y."/>
            <person name="Shi X."/>
            <person name="Chang Y."/>
            <person name="Huang F."/>
            <person name="Chen Y."/>
            <person name="Hong S."/>
            <person name="Mi L."/>
            <person name="Sun Q."/>
            <person name="Zhang L."/>
            <person name="Zhou B."/>
            <person name="Peng R."/>
            <person name="Zhang X."/>
            <person name="Liu F."/>
        </authorList>
    </citation>
    <scope>NUCLEOTIDE SEQUENCE [LARGE SCALE GENOMIC DNA]</scope>
    <source>
        <strain evidence="4">cv. PA1801</strain>
    </source>
</reference>
<proteinExistence type="predicted"/>
<feature type="compositionally biased region" description="Basic and acidic residues" evidence="1">
    <location>
        <begin position="1077"/>
        <end position="1086"/>
    </location>
</feature>
<dbReference type="InterPro" id="IPR026960">
    <property type="entry name" value="RVT-Znf"/>
</dbReference>
<gene>
    <name evidence="3" type="ORF">EPI10_029039</name>
</gene>
<dbReference type="Pfam" id="PF00078">
    <property type="entry name" value="RVT_1"/>
    <property type="match status" value="1"/>
</dbReference>
<dbReference type="InterPro" id="IPR000477">
    <property type="entry name" value="RT_dom"/>
</dbReference>
<dbReference type="Gene3D" id="3.60.10.10">
    <property type="entry name" value="Endonuclease/exonuclease/phosphatase"/>
    <property type="match status" value="1"/>
</dbReference>
<keyword evidence="3" id="KW-0808">Transferase</keyword>
<evidence type="ECO:0000313" key="3">
    <source>
        <dbReference type="EMBL" id="KAA3462561.1"/>
    </source>
</evidence>